<protein>
    <submittedName>
        <fullName evidence="1">Lysophospholipase</fullName>
    </submittedName>
</protein>
<dbReference type="RefSeq" id="WP_025058596.1">
    <property type="nucleotide sequence ID" value="NZ_JAMC01000004.1"/>
</dbReference>
<dbReference type="PIRSF" id="PIRSF032025">
    <property type="entry name" value="UCP032025"/>
    <property type="match status" value="1"/>
</dbReference>
<reference evidence="1 2" key="1">
    <citation type="submission" date="2014-01" db="EMBL/GenBank/DDBJ databases">
        <title>Sulfitobacter donghicola JCM 14565 Genome Sequencing.</title>
        <authorList>
            <person name="Lai Q."/>
            <person name="Hong Z."/>
        </authorList>
    </citation>
    <scope>NUCLEOTIDE SEQUENCE [LARGE SCALE GENOMIC DNA]</scope>
    <source>
        <strain evidence="1 2">JCM 14565</strain>
    </source>
</reference>
<dbReference type="InterPro" id="IPR008320">
    <property type="entry name" value="UCP032025"/>
</dbReference>
<sequence length="144" mass="16279">MSNKTVNLIKLSVGTESVEQLAEWQTLRAQKSVDGFTFHTTRMWPKREAEILNGGSIYWVIKGEISARQRIIRFDEKIGEDGIRRCSIVLDNEIIPTVSALKRPFQGWRYLTPDDAPADLPKGRDSEEALPVELNRALAEIGVI</sequence>
<evidence type="ECO:0000313" key="2">
    <source>
        <dbReference type="Proteomes" id="UP000027734"/>
    </source>
</evidence>
<proteinExistence type="predicted"/>
<dbReference type="OrthoDB" id="9798292at2"/>
<comment type="caution">
    <text evidence="1">The sequence shown here is derived from an EMBL/GenBank/DDBJ whole genome shotgun (WGS) entry which is preliminary data.</text>
</comment>
<evidence type="ECO:0000313" key="1">
    <source>
        <dbReference type="EMBL" id="KEJ88998.1"/>
    </source>
</evidence>
<dbReference type="AlphaFoldDB" id="A0A073IF72"/>
<dbReference type="Pfam" id="PF07370">
    <property type="entry name" value="DUF1489"/>
    <property type="match status" value="1"/>
</dbReference>
<name>A0A073IF72_9RHOB</name>
<dbReference type="Proteomes" id="UP000027734">
    <property type="component" value="Unassembled WGS sequence"/>
</dbReference>
<gene>
    <name evidence="1" type="ORF">DSW25_12205</name>
</gene>
<dbReference type="eggNOG" id="COG5458">
    <property type="taxonomic scope" value="Bacteria"/>
</dbReference>
<dbReference type="EMBL" id="JAMC01000004">
    <property type="protein sequence ID" value="KEJ88998.1"/>
    <property type="molecule type" value="Genomic_DNA"/>
</dbReference>
<accession>A0A073IF72</accession>
<keyword evidence="2" id="KW-1185">Reference proteome</keyword>
<dbReference type="STRING" id="1300350.Z948_1163"/>
<organism evidence="1 2">
    <name type="scientific">Sulfitobacter donghicola DSW-25 = KCTC 12864 = JCM 14565</name>
    <dbReference type="NCBI Taxonomy" id="1300350"/>
    <lineage>
        <taxon>Bacteria</taxon>
        <taxon>Pseudomonadati</taxon>
        <taxon>Pseudomonadota</taxon>
        <taxon>Alphaproteobacteria</taxon>
        <taxon>Rhodobacterales</taxon>
        <taxon>Roseobacteraceae</taxon>
        <taxon>Sulfitobacter</taxon>
    </lineage>
</organism>